<dbReference type="AlphaFoldDB" id="A0A5C6NPK2"/>
<feature type="transmembrane region" description="Helical" evidence="1">
    <location>
        <begin position="20"/>
        <end position="45"/>
    </location>
</feature>
<organism evidence="2 3">
    <name type="scientific">Takifugu flavidus</name>
    <name type="common">sansaifugu</name>
    <dbReference type="NCBI Taxonomy" id="433684"/>
    <lineage>
        <taxon>Eukaryota</taxon>
        <taxon>Metazoa</taxon>
        <taxon>Chordata</taxon>
        <taxon>Craniata</taxon>
        <taxon>Vertebrata</taxon>
        <taxon>Euteleostomi</taxon>
        <taxon>Actinopterygii</taxon>
        <taxon>Neopterygii</taxon>
        <taxon>Teleostei</taxon>
        <taxon>Neoteleostei</taxon>
        <taxon>Acanthomorphata</taxon>
        <taxon>Eupercaria</taxon>
        <taxon>Tetraodontiformes</taxon>
        <taxon>Tetradontoidea</taxon>
        <taxon>Tetraodontidae</taxon>
        <taxon>Takifugu</taxon>
    </lineage>
</organism>
<dbReference type="Proteomes" id="UP000324091">
    <property type="component" value="Chromosome 19"/>
</dbReference>
<evidence type="ECO:0000313" key="2">
    <source>
        <dbReference type="EMBL" id="TWW68815.1"/>
    </source>
</evidence>
<keyword evidence="1" id="KW-0472">Membrane</keyword>
<protein>
    <submittedName>
        <fullName evidence="2">Myc target protein 1-like protein</fullName>
    </submittedName>
</protein>
<dbReference type="PANTHER" id="PTHR14869:SF0">
    <property type="entry name" value="MYC TARGET PROTEIN 1"/>
    <property type="match status" value="1"/>
</dbReference>
<dbReference type="EMBL" id="RHFK02000011">
    <property type="protein sequence ID" value="TWW68815.1"/>
    <property type="molecule type" value="Genomic_DNA"/>
</dbReference>
<sequence>MLNNTSHPLQDTLAALGSSFIPLIVAFCVSMAVGLILGAVANVILTWMYRRKTGSARITRCPPHRSRTWWNLPGFNRSRSYDCHSNNSLDSQFTREADEGSQTCLSPTPTTSTGLVQTGTDCAATPPTLVSFWGNNNLRGFPNQSLLPAYEGILRAYDETCT</sequence>
<proteinExistence type="predicted"/>
<dbReference type="PANTHER" id="PTHR14869">
    <property type="entry name" value="MYC TARGET PROTEIN 1"/>
    <property type="match status" value="1"/>
</dbReference>
<keyword evidence="1" id="KW-1133">Transmembrane helix</keyword>
<keyword evidence="1" id="KW-0812">Transmembrane</keyword>
<accession>A0A5C6NPK2</accession>
<name>A0A5C6NPK2_9TELE</name>
<dbReference type="Pfam" id="PF15179">
    <property type="entry name" value="Myc_target_1"/>
    <property type="match status" value="1"/>
</dbReference>
<comment type="caution">
    <text evidence="2">The sequence shown here is derived from an EMBL/GenBank/DDBJ whole genome shotgun (WGS) entry which is preliminary data.</text>
</comment>
<dbReference type="InterPro" id="IPR029180">
    <property type="entry name" value="Myc_target_1"/>
</dbReference>
<evidence type="ECO:0000256" key="1">
    <source>
        <dbReference type="SAM" id="Phobius"/>
    </source>
</evidence>
<dbReference type="GO" id="GO:0005654">
    <property type="term" value="C:nucleoplasm"/>
    <property type="evidence" value="ECO:0007669"/>
    <property type="project" value="TreeGrafter"/>
</dbReference>
<keyword evidence="3" id="KW-1185">Reference proteome</keyword>
<gene>
    <name evidence="2" type="ORF">D4764_19G0006130</name>
</gene>
<evidence type="ECO:0000313" key="3">
    <source>
        <dbReference type="Proteomes" id="UP000324091"/>
    </source>
</evidence>
<reference evidence="2 3" key="1">
    <citation type="submission" date="2019-04" db="EMBL/GenBank/DDBJ databases">
        <title>Chromosome genome assembly for Takifugu flavidus.</title>
        <authorList>
            <person name="Xiao S."/>
        </authorList>
    </citation>
    <scope>NUCLEOTIDE SEQUENCE [LARGE SCALE GENOMIC DNA]</scope>
    <source>
        <strain evidence="2">HTHZ2018</strain>
        <tissue evidence="2">Muscle</tissue>
    </source>
</reference>